<evidence type="ECO:0000313" key="8">
    <source>
        <dbReference type="Proteomes" id="UP001211065"/>
    </source>
</evidence>
<evidence type="ECO:0000259" key="6">
    <source>
        <dbReference type="PROSITE" id="PS50157"/>
    </source>
</evidence>
<evidence type="ECO:0000256" key="5">
    <source>
        <dbReference type="PROSITE-ProRule" id="PRU00042"/>
    </source>
</evidence>
<evidence type="ECO:0000256" key="2">
    <source>
        <dbReference type="ARBA" id="ARBA00022737"/>
    </source>
</evidence>
<evidence type="ECO:0000256" key="3">
    <source>
        <dbReference type="ARBA" id="ARBA00022771"/>
    </source>
</evidence>
<keyword evidence="3 5" id="KW-0863">Zinc-finger</keyword>
<sequence length="357" mass="40640">MNVRLLINDSPSSNSNVISNQLKKEQSPVKSISFNIDNLTSLPFSISNLNSKHNLTTNILNSKNNYHYTPVLGGSTNSNKQNSHTFIDTQNYNYTQPVQDTHNLEYIPSVQKINIPNYSPLNQESHNLIYTHPVQEIHNYNYNQSDQDSHPSNHSQTNQETYKYSQANQDFRGNNSSQAGYDIYQSTQGSDCKFSNTSSPQSNKTLFFPEVENSYIQQGENLQQSVQLDLSNSKSSEGLKTLKTPSPIQDNIDSINVDFTNQNDPQRKIPKKKAIIKDYEKIYSCHYPGCEKAFHRSYNLKSHMICHSDVKNFVCYCGVGFSRKHDLQRHKKNVHDKTRNSKIGGTVEMVVGSRLEG</sequence>
<dbReference type="SMART" id="SM00355">
    <property type="entry name" value="ZnF_C2H2"/>
    <property type="match status" value="2"/>
</dbReference>
<dbReference type="EMBL" id="JADGJW010000725">
    <property type="protein sequence ID" value="KAJ3213305.1"/>
    <property type="molecule type" value="Genomic_DNA"/>
</dbReference>
<proteinExistence type="predicted"/>
<dbReference type="Proteomes" id="UP001211065">
    <property type="component" value="Unassembled WGS sequence"/>
</dbReference>
<feature type="domain" description="C2H2-type" evidence="6">
    <location>
        <begin position="283"/>
        <end position="312"/>
    </location>
</feature>
<dbReference type="Gene3D" id="3.30.160.60">
    <property type="entry name" value="Classic Zinc Finger"/>
    <property type="match status" value="2"/>
</dbReference>
<comment type="caution">
    <text evidence="7">The sequence shown here is derived from an EMBL/GenBank/DDBJ whole genome shotgun (WGS) entry which is preliminary data.</text>
</comment>
<keyword evidence="8" id="KW-1185">Reference proteome</keyword>
<dbReference type="PROSITE" id="PS00028">
    <property type="entry name" value="ZINC_FINGER_C2H2_1"/>
    <property type="match status" value="1"/>
</dbReference>
<dbReference type="AlphaFoldDB" id="A0AAD5TYX5"/>
<dbReference type="InterPro" id="IPR013087">
    <property type="entry name" value="Znf_C2H2_type"/>
</dbReference>
<keyword evidence="1" id="KW-0479">Metal-binding</keyword>
<dbReference type="GO" id="GO:0008270">
    <property type="term" value="F:zinc ion binding"/>
    <property type="evidence" value="ECO:0007669"/>
    <property type="project" value="UniProtKB-KW"/>
</dbReference>
<accession>A0AAD5TYX5</accession>
<gene>
    <name evidence="7" type="ORF">HK099_007467</name>
</gene>
<reference evidence="7" key="1">
    <citation type="submission" date="2020-05" db="EMBL/GenBank/DDBJ databases">
        <title>Phylogenomic resolution of chytrid fungi.</title>
        <authorList>
            <person name="Stajich J.E."/>
            <person name="Amses K."/>
            <person name="Simmons R."/>
            <person name="Seto K."/>
            <person name="Myers J."/>
            <person name="Bonds A."/>
            <person name="Quandt C.A."/>
            <person name="Barry K."/>
            <person name="Liu P."/>
            <person name="Grigoriev I."/>
            <person name="Longcore J.E."/>
            <person name="James T.Y."/>
        </authorList>
    </citation>
    <scope>NUCLEOTIDE SEQUENCE</scope>
    <source>
        <strain evidence="7">JEL0476</strain>
    </source>
</reference>
<keyword evidence="2" id="KW-0677">Repeat</keyword>
<dbReference type="GO" id="GO:0000981">
    <property type="term" value="F:DNA-binding transcription factor activity, RNA polymerase II-specific"/>
    <property type="evidence" value="ECO:0007669"/>
    <property type="project" value="TreeGrafter"/>
</dbReference>
<dbReference type="PANTHER" id="PTHR23235">
    <property type="entry name" value="KRUEPPEL-LIKE TRANSCRIPTION FACTOR"/>
    <property type="match status" value="1"/>
</dbReference>
<protein>
    <recommendedName>
        <fullName evidence="6">C2H2-type domain-containing protein</fullName>
    </recommendedName>
</protein>
<dbReference type="PROSITE" id="PS50157">
    <property type="entry name" value="ZINC_FINGER_C2H2_2"/>
    <property type="match status" value="2"/>
</dbReference>
<dbReference type="SUPFAM" id="SSF57667">
    <property type="entry name" value="beta-beta-alpha zinc fingers"/>
    <property type="match status" value="1"/>
</dbReference>
<dbReference type="InterPro" id="IPR036236">
    <property type="entry name" value="Znf_C2H2_sf"/>
</dbReference>
<evidence type="ECO:0000256" key="1">
    <source>
        <dbReference type="ARBA" id="ARBA00022723"/>
    </source>
</evidence>
<dbReference type="FunFam" id="3.30.160.60:FF:000125">
    <property type="entry name" value="Putative zinc finger protein 143"/>
    <property type="match status" value="1"/>
</dbReference>
<dbReference type="Pfam" id="PF00096">
    <property type="entry name" value="zf-C2H2"/>
    <property type="match status" value="1"/>
</dbReference>
<dbReference type="PANTHER" id="PTHR23235:SF120">
    <property type="entry name" value="KRUPPEL-LIKE FACTOR 15"/>
    <property type="match status" value="1"/>
</dbReference>
<evidence type="ECO:0000313" key="7">
    <source>
        <dbReference type="EMBL" id="KAJ3213305.1"/>
    </source>
</evidence>
<evidence type="ECO:0000256" key="4">
    <source>
        <dbReference type="ARBA" id="ARBA00022833"/>
    </source>
</evidence>
<dbReference type="GO" id="GO:0000978">
    <property type="term" value="F:RNA polymerase II cis-regulatory region sequence-specific DNA binding"/>
    <property type="evidence" value="ECO:0007669"/>
    <property type="project" value="TreeGrafter"/>
</dbReference>
<name>A0AAD5TYX5_9FUNG</name>
<feature type="domain" description="C2H2-type" evidence="6">
    <location>
        <begin position="313"/>
        <end position="340"/>
    </location>
</feature>
<keyword evidence="4" id="KW-0862">Zinc</keyword>
<organism evidence="7 8">
    <name type="scientific">Clydaea vesicula</name>
    <dbReference type="NCBI Taxonomy" id="447962"/>
    <lineage>
        <taxon>Eukaryota</taxon>
        <taxon>Fungi</taxon>
        <taxon>Fungi incertae sedis</taxon>
        <taxon>Chytridiomycota</taxon>
        <taxon>Chytridiomycota incertae sedis</taxon>
        <taxon>Chytridiomycetes</taxon>
        <taxon>Lobulomycetales</taxon>
        <taxon>Lobulomycetaceae</taxon>
        <taxon>Clydaea</taxon>
    </lineage>
</organism>